<accession>A0A5B7GLK4</accession>
<name>A0A5B7GLK4_PORTR</name>
<feature type="compositionally biased region" description="Basic and acidic residues" evidence="1">
    <location>
        <begin position="1"/>
        <end position="10"/>
    </location>
</feature>
<evidence type="ECO:0000256" key="1">
    <source>
        <dbReference type="SAM" id="MobiDB-lite"/>
    </source>
</evidence>
<dbReference type="EMBL" id="VSRR010016941">
    <property type="protein sequence ID" value="MPC59872.1"/>
    <property type="molecule type" value="Genomic_DNA"/>
</dbReference>
<organism evidence="2 3">
    <name type="scientific">Portunus trituberculatus</name>
    <name type="common">Swimming crab</name>
    <name type="synonym">Neptunus trituberculatus</name>
    <dbReference type="NCBI Taxonomy" id="210409"/>
    <lineage>
        <taxon>Eukaryota</taxon>
        <taxon>Metazoa</taxon>
        <taxon>Ecdysozoa</taxon>
        <taxon>Arthropoda</taxon>
        <taxon>Crustacea</taxon>
        <taxon>Multicrustacea</taxon>
        <taxon>Malacostraca</taxon>
        <taxon>Eumalacostraca</taxon>
        <taxon>Eucarida</taxon>
        <taxon>Decapoda</taxon>
        <taxon>Pleocyemata</taxon>
        <taxon>Brachyura</taxon>
        <taxon>Eubrachyura</taxon>
        <taxon>Portunoidea</taxon>
        <taxon>Portunidae</taxon>
        <taxon>Portuninae</taxon>
        <taxon>Portunus</taxon>
    </lineage>
</organism>
<protein>
    <submittedName>
        <fullName evidence="2">Uncharacterized protein</fullName>
    </submittedName>
</protein>
<dbReference type="AlphaFoldDB" id="A0A5B7GLK4"/>
<comment type="caution">
    <text evidence="2">The sequence shown here is derived from an EMBL/GenBank/DDBJ whole genome shotgun (WGS) entry which is preliminary data.</text>
</comment>
<evidence type="ECO:0000313" key="3">
    <source>
        <dbReference type="Proteomes" id="UP000324222"/>
    </source>
</evidence>
<reference evidence="2 3" key="1">
    <citation type="submission" date="2019-05" db="EMBL/GenBank/DDBJ databases">
        <title>Another draft genome of Portunus trituberculatus and its Hox gene families provides insights of decapod evolution.</title>
        <authorList>
            <person name="Jeong J.-H."/>
            <person name="Song I."/>
            <person name="Kim S."/>
            <person name="Choi T."/>
            <person name="Kim D."/>
            <person name="Ryu S."/>
            <person name="Kim W."/>
        </authorList>
    </citation>
    <scope>NUCLEOTIDE SEQUENCE [LARGE SCALE GENOMIC DNA]</scope>
    <source>
        <tissue evidence="2">Muscle</tissue>
    </source>
</reference>
<proteinExistence type="predicted"/>
<sequence length="95" mass="10630">MQENSDDCRSTSHNWRRRNGDAREPLFTTMALLKPGEKPFLGFYHNKVAGPGRLASSRYTTQLICITWRPGQSAGTPACLESVLESSLFLTVKDI</sequence>
<gene>
    <name evidence="2" type="ORF">E2C01_053900</name>
</gene>
<evidence type="ECO:0000313" key="2">
    <source>
        <dbReference type="EMBL" id="MPC59872.1"/>
    </source>
</evidence>
<dbReference type="Proteomes" id="UP000324222">
    <property type="component" value="Unassembled WGS sequence"/>
</dbReference>
<keyword evidence="3" id="KW-1185">Reference proteome</keyword>
<feature type="region of interest" description="Disordered" evidence="1">
    <location>
        <begin position="1"/>
        <end position="20"/>
    </location>
</feature>